<name>A0A8J7QIH3_9BACT</name>
<reference evidence="2" key="1">
    <citation type="submission" date="2021-03" db="EMBL/GenBank/DDBJ databases">
        <authorList>
            <person name="Wang G."/>
        </authorList>
    </citation>
    <scope>NUCLEOTIDE SEQUENCE</scope>
    <source>
        <strain evidence="2">KCTC 12899</strain>
    </source>
</reference>
<dbReference type="CDD" id="cd07951">
    <property type="entry name" value="ED_3B_N_AMMECR1"/>
    <property type="match status" value="1"/>
</dbReference>
<dbReference type="Pfam" id="PF02900">
    <property type="entry name" value="LigB"/>
    <property type="match status" value="1"/>
</dbReference>
<dbReference type="InterPro" id="IPR004183">
    <property type="entry name" value="Xdiol_dOase_suB"/>
</dbReference>
<dbReference type="RefSeq" id="WP_207860920.1">
    <property type="nucleotide sequence ID" value="NZ_JAFREP010000020.1"/>
</dbReference>
<evidence type="ECO:0000259" key="1">
    <source>
        <dbReference type="Pfam" id="PF02900"/>
    </source>
</evidence>
<proteinExistence type="predicted"/>
<feature type="domain" description="Extradiol ring-cleavage dioxygenase class III enzyme subunit B" evidence="1">
    <location>
        <begin position="9"/>
        <end position="253"/>
    </location>
</feature>
<dbReference type="Gene3D" id="3.40.830.10">
    <property type="entry name" value="LigB-like"/>
    <property type="match status" value="1"/>
</dbReference>
<gene>
    <name evidence="2" type="ORF">J3U88_20880</name>
</gene>
<sequence length="269" mass="28948">MTIVWAGLAPHPPVIVPTVGKTRLSQVAATVDAMKAWSRDCMAADPQRVVVISPHTLRPSFGISSWLDNRLDGNFSRFGAAATQINCNNDTAWLKRFREHYHEIFDLALEPLDHGALVPLYFLKEAGWEGPTVVLGLPFGGGAQLEEIGEAIKKTCLPGERTALIASGDMSHCLIPSAPAGYDPAGAEFDERFVDAVRATNYQAALDISPTLQRDAKQDVVASCAIAWHATDFDTNNAHFYSYEGPFGVGYTVMKFCGGNAAVAGGAHD</sequence>
<dbReference type="SUPFAM" id="SSF53213">
    <property type="entry name" value="LigB-like"/>
    <property type="match status" value="1"/>
</dbReference>
<organism evidence="2 3">
    <name type="scientific">Acanthopleuribacter pedis</name>
    <dbReference type="NCBI Taxonomy" id="442870"/>
    <lineage>
        <taxon>Bacteria</taxon>
        <taxon>Pseudomonadati</taxon>
        <taxon>Acidobacteriota</taxon>
        <taxon>Holophagae</taxon>
        <taxon>Acanthopleuribacterales</taxon>
        <taxon>Acanthopleuribacteraceae</taxon>
        <taxon>Acanthopleuribacter</taxon>
    </lineage>
</organism>
<dbReference type="EMBL" id="JAFREP010000020">
    <property type="protein sequence ID" value="MBO1320945.1"/>
    <property type="molecule type" value="Genomic_DNA"/>
</dbReference>
<dbReference type="Proteomes" id="UP000664417">
    <property type="component" value="Unassembled WGS sequence"/>
</dbReference>
<comment type="caution">
    <text evidence="2">The sequence shown here is derived from an EMBL/GenBank/DDBJ whole genome shotgun (WGS) entry which is preliminary data.</text>
</comment>
<evidence type="ECO:0000313" key="2">
    <source>
        <dbReference type="EMBL" id="MBO1320945.1"/>
    </source>
</evidence>
<dbReference type="GO" id="GO:0016702">
    <property type="term" value="F:oxidoreductase activity, acting on single donors with incorporation of molecular oxygen, incorporation of two atoms of oxygen"/>
    <property type="evidence" value="ECO:0007669"/>
    <property type="project" value="UniProtKB-ARBA"/>
</dbReference>
<dbReference type="AlphaFoldDB" id="A0A8J7QIH3"/>
<dbReference type="GO" id="GO:0008198">
    <property type="term" value="F:ferrous iron binding"/>
    <property type="evidence" value="ECO:0007669"/>
    <property type="project" value="InterPro"/>
</dbReference>
<accession>A0A8J7QIH3</accession>
<evidence type="ECO:0000313" key="3">
    <source>
        <dbReference type="Proteomes" id="UP000664417"/>
    </source>
</evidence>
<protein>
    <recommendedName>
        <fullName evidence="1">Extradiol ring-cleavage dioxygenase class III enzyme subunit B domain-containing protein</fullName>
    </recommendedName>
</protein>
<keyword evidence="3" id="KW-1185">Reference proteome</keyword>